<comment type="caution">
    <text evidence="3">The sequence shown here is derived from an EMBL/GenBank/DDBJ whole genome shotgun (WGS) entry which is preliminary data.</text>
</comment>
<dbReference type="GO" id="GO:0005737">
    <property type="term" value="C:cytoplasm"/>
    <property type="evidence" value="ECO:0007669"/>
    <property type="project" value="GOC"/>
</dbReference>
<dbReference type="EMBL" id="JATAAI010000019">
    <property type="protein sequence ID" value="KAK1738952.1"/>
    <property type="molecule type" value="Genomic_DNA"/>
</dbReference>
<protein>
    <submittedName>
        <fullName evidence="3">Centromere/kinetochore protein Zw10</fullName>
    </submittedName>
</protein>
<evidence type="ECO:0000256" key="1">
    <source>
        <dbReference type="SAM" id="MobiDB-lite"/>
    </source>
</evidence>
<gene>
    <name evidence="3" type="ORF">QTG54_010268</name>
</gene>
<dbReference type="InterPro" id="IPR055148">
    <property type="entry name" value="ZW10_C_2"/>
</dbReference>
<proteinExistence type="predicted"/>
<dbReference type="Pfam" id="PF22766">
    <property type="entry name" value="ZW10_C2"/>
    <property type="match status" value="1"/>
</dbReference>
<feature type="compositionally biased region" description="Polar residues" evidence="1">
    <location>
        <begin position="85"/>
        <end position="106"/>
    </location>
</feature>
<name>A0AAD8Y4L3_9STRA</name>
<feature type="region of interest" description="Disordered" evidence="1">
    <location>
        <begin position="80"/>
        <end position="110"/>
    </location>
</feature>
<dbReference type="GO" id="GO:0006888">
    <property type="term" value="P:endoplasmic reticulum to Golgi vesicle-mediated transport"/>
    <property type="evidence" value="ECO:0007669"/>
    <property type="project" value="TreeGrafter"/>
</dbReference>
<dbReference type="Gene3D" id="1.10.357.150">
    <property type="match status" value="1"/>
</dbReference>
<reference evidence="3" key="1">
    <citation type="submission" date="2023-06" db="EMBL/GenBank/DDBJ databases">
        <title>Survivors Of The Sea: Transcriptome response of Skeletonema marinoi to long-term dormancy.</title>
        <authorList>
            <person name="Pinder M.I.M."/>
            <person name="Kourtchenko O."/>
            <person name="Robertson E.K."/>
            <person name="Larsson T."/>
            <person name="Maumus F."/>
            <person name="Osuna-Cruz C.M."/>
            <person name="Vancaester E."/>
            <person name="Stenow R."/>
            <person name="Vandepoele K."/>
            <person name="Ploug H."/>
            <person name="Bruchert V."/>
            <person name="Godhe A."/>
            <person name="Topel M."/>
        </authorList>
    </citation>
    <scope>NUCLEOTIDE SEQUENCE</scope>
    <source>
        <strain evidence="3">R05AC</strain>
    </source>
</reference>
<dbReference type="AlphaFoldDB" id="A0AAD8Y4L3"/>
<sequence length="908" mass="100333">MEQQLQRLGRNINDATREAYDAMIASSGTIVGDIFADKENARDNKNDDEGLTEDVMSNRAGMEMGLALFGTTDTYKMQMDEEEGNNNGHDTTGNESDLDSGNNTHNLTDDDDELVTIDKIPHLQRHVQFLQHCAQAKTLLDDVEKLSFSNFATSSVVGGTSSESNDRVNNSSVFLLSPSAQFSFQPASDVLKNGISPMVQAAHLIKEVDSILASATQTLKDEHVGSSRLTQLRAKIFNELQTEACRFRSELKHRAITLIERCIVVEEGKIVVRGSGTAKRAVKFNVDSSVDVAGAVSSSPLSDAFEVLDSFSDPRFASFGETLDITMKKVAQKLTGALKARMATFESALASGEVAMQFNPTLVASTTVKYAEQVGNDARDSSTSAVSAEINEELLQSAPSAAIATFISLLNYMTHLLMFVHDHALLGRPELSKILGKHIFRPAPPDFALSVADEGMFMTDLSAAMRRWCIPESNSSRVWKMVQSVEHRLVTEVGVFEDAMVKLNFMNGSHVVHGTDATTISSLSKLAKSLCQTYVETQRCQIINTGRNILLNTDYHNTSRVGHNVKDPSEPGSLNSLNDDPQSAFLFNECSVSLVAQEILSLCRKTLDDASDHDAATTIDNLPPSLYRASREVLDLFRAIIQRVMGQKLHPFQGLPPSFTMIVYTWHTRRAEYKEKFSKLASSVDESSKMKMLSEICTFVDLVPPFRDLASKSMGSMIEMQKVQLCELISPRLTTSFTKALGSNESVSEWDDAETALKAAIHHLRHLSQAWKKVLSRNVYHIAMGNLVDTVFVLFLEPVMKAFEISDPASRFVHYLFLEAVKSSSELFRTDDSSEDAEGLFKVAATHAVEFEKIKAVGQFMLMRLDDIQRSLEEGKFSCIKAKELSHLVAAAFDESEKRRSLLNSLNA</sequence>
<dbReference type="Proteomes" id="UP001224775">
    <property type="component" value="Unassembled WGS sequence"/>
</dbReference>
<evidence type="ECO:0000313" key="4">
    <source>
        <dbReference type="Proteomes" id="UP001224775"/>
    </source>
</evidence>
<accession>A0AAD8Y4L3</accession>
<evidence type="ECO:0000313" key="3">
    <source>
        <dbReference type="EMBL" id="KAK1738952.1"/>
    </source>
</evidence>
<keyword evidence="4" id="KW-1185">Reference proteome</keyword>
<evidence type="ECO:0000259" key="2">
    <source>
        <dbReference type="Pfam" id="PF22766"/>
    </source>
</evidence>
<dbReference type="PANTHER" id="PTHR12205:SF0">
    <property type="entry name" value="CENTROMERE_KINETOCHORE PROTEIN ZW10 HOMOLOG"/>
    <property type="match status" value="1"/>
</dbReference>
<dbReference type="PANTHER" id="PTHR12205">
    <property type="entry name" value="CENTROMERE/KINETOCHORE PROTEIN ZW10"/>
    <property type="match status" value="1"/>
</dbReference>
<dbReference type="GO" id="GO:0007094">
    <property type="term" value="P:mitotic spindle assembly checkpoint signaling"/>
    <property type="evidence" value="ECO:0007669"/>
    <property type="project" value="TreeGrafter"/>
</dbReference>
<organism evidence="3 4">
    <name type="scientific">Skeletonema marinoi</name>
    <dbReference type="NCBI Taxonomy" id="267567"/>
    <lineage>
        <taxon>Eukaryota</taxon>
        <taxon>Sar</taxon>
        <taxon>Stramenopiles</taxon>
        <taxon>Ochrophyta</taxon>
        <taxon>Bacillariophyta</taxon>
        <taxon>Coscinodiscophyceae</taxon>
        <taxon>Thalassiosirophycidae</taxon>
        <taxon>Thalassiosirales</taxon>
        <taxon>Skeletonemataceae</taxon>
        <taxon>Skeletonema</taxon>
        <taxon>Skeletonema marinoi-dohrnii complex</taxon>
    </lineage>
</organism>
<dbReference type="InterPro" id="IPR046362">
    <property type="entry name" value="Zw10/DSL1_C_sf"/>
</dbReference>
<dbReference type="GO" id="GO:1990423">
    <property type="term" value="C:RZZ complex"/>
    <property type="evidence" value="ECO:0007669"/>
    <property type="project" value="TreeGrafter"/>
</dbReference>
<feature type="domain" description="ZW10 C-terminal helical" evidence="2">
    <location>
        <begin position="756"/>
        <end position="904"/>
    </location>
</feature>